<evidence type="ECO:0000256" key="2">
    <source>
        <dbReference type="ARBA" id="ARBA00012438"/>
    </source>
</evidence>
<comment type="catalytic activity">
    <reaction evidence="1">
        <text>ATP + protein L-histidine = ADP + protein N-phospho-L-histidine.</text>
        <dbReference type="EC" id="2.7.13.3"/>
    </reaction>
</comment>
<dbReference type="GO" id="GO:0000155">
    <property type="term" value="F:phosphorelay sensor kinase activity"/>
    <property type="evidence" value="ECO:0007669"/>
    <property type="project" value="InterPro"/>
</dbReference>
<dbReference type="InterPro" id="IPR011712">
    <property type="entry name" value="Sig_transdc_His_kin_sub3_dim/P"/>
</dbReference>
<dbReference type="PANTHER" id="PTHR24421">
    <property type="entry name" value="NITRATE/NITRITE SENSOR PROTEIN NARX-RELATED"/>
    <property type="match status" value="1"/>
</dbReference>
<feature type="domain" description="Histidine kinase/HSP90-like ATPase" evidence="10">
    <location>
        <begin position="299"/>
        <end position="393"/>
    </location>
</feature>
<keyword evidence="4" id="KW-0808">Transferase</keyword>
<keyword evidence="8" id="KW-0902">Two-component regulatory system</keyword>
<dbReference type="Gene3D" id="3.30.565.10">
    <property type="entry name" value="Histidine kinase-like ATPase, C-terminal domain"/>
    <property type="match status" value="1"/>
</dbReference>
<feature type="transmembrane region" description="Helical" evidence="9">
    <location>
        <begin position="148"/>
        <end position="165"/>
    </location>
</feature>
<dbReference type="EC" id="2.7.13.3" evidence="2"/>
<accession>A0A9X4LYV3</accession>
<dbReference type="AlphaFoldDB" id="A0A9X4LYV3"/>
<keyword evidence="6 12" id="KW-0418">Kinase</keyword>
<dbReference type="CDD" id="cd16917">
    <property type="entry name" value="HATPase_UhpB-NarQ-NarX-like"/>
    <property type="match status" value="1"/>
</dbReference>
<dbReference type="Proteomes" id="UP001152755">
    <property type="component" value="Unassembled WGS sequence"/>
</dbReference>
<dbReference type="SUPFAM" id="SSF55874">
    <property type="entry name" value="ATPase domain of HSP90 chaperone/DNA topoisomerase II/histidine kinase"/>
    <property type="match status" value="1"/>
</dbReference>
<evidence type="ECO:0000256" key="9">
    <source>
        <dbReference type="SAM" id="Phobius"/>
    </source>
</evidence>
<keyword evidence="9" id="KW-1133">Transmembrane helix</keyword>
<evidence type="ECO:0000313" key="12">
    <source>
        <dbReference type="EMBL" id="MDG3014893.1"/>
    </source>
</evidence>
<evidence type="ECO:0000256" key="1">
    <source>
        <dbReference type="ARBA" id="ARBA00000085"/>
    </source>
</evidence>
<dbReference type="GO" id="GO:0016020">
    <property type="term" value="C:membrane"/>
    <property type="evidence" value="ECO:0007669"/>
    <property type="project" value="InterPro"/>
</dbReference>
<evidence type="ECO:0000259" key="10">
    <source>
        <dbReference type="Pfam" id="PF02518"/>
    </source>
</evidence>
<name>A0A9X4LYV3_9ACTN</name>
<keyword evidence="9" id="KW-0812">Transmembrane</keyword>
<reference evidence="12" key="1">
    <citation type="submission" date="2022-08" db="EMBL/GenBank/DDBJ databases">
        <title>Genome analysis of Corynebacteriales strain.</title>
        <authorList>
            <person name="Lee S.D."/>
        </authorList>
    </citation>
    <scope>NUCLEOTIDE SEQUENCE</scope>
    <source>
        <strain evidence="12">D3-21</strain>
    </source>
</reference>
<evidence type="ECO:0000256" key="7">
    <source>
        <dbReference type="ARBA" id="ARBA00022840"/>
    </source>
</evidence>
<keyword evidence="13" id="KW-1185">Reference proteome</keyword>
<feature type="transmembrane region" description="Helical" evidence="9">
    <location>
        <begin position="81"/>
        <end position="110"/>
    </location>
</feature>
<keyword evidence="5" id="KW-0547">Nucleotide-binding</keyword>
<dbReference type="RefSeq" id="WP_332519826.1">
    <property type="nucleotide sequence ID" value="NZ_JANRHA010000005.1"/>
</dbReference>
<sequence>MTFRERSGERDAPALLASDRMRDGMQPFVSLALIIGSAWTVRPLGLHGFGLVQLILLVINSLVVLQRSISDRFVPERVRAGTIWIGMLASAAILATASNSIASAFPFFLAGHAGYRYPLRRAVTVGAATALCSVVALLIAAAVGHDAMAWPFGLLTGLPVLAGIARRQRTEALRNARIAVEQTRRASASEAREHALAERARIARDIHDVLAHSLSGVNMQLQLADALIGRDRVVEGRVALGQAQSMVREGLTEARKAVYALRDETLSPAGAIAAMLETDPAATDLELTGTERAVDTAVAQALVRAVQESLTNARKHAPGATLSVRLGYGDAEVTVEVLNGPGTQAQPELGRSGGGMGLVGMRERVNLLGGTMESGPVTTGPFAGGWRVWVQIPA</sequence>
<keyword evidence="7" id="KW-0067">ATP-binding</keyword>
<gene>
    <name evidence="12" type="ORF">NVS88_10020</name>
</gene>
<dbReference type="GO" id="GO:0005524">
    <property type="term" value="F:ATP binding"/>
    <property type="evidence" value="ECO:0007669"/>
    <property type="project" value="UniProtKB-KW"/>
</dbReference>
<dbReference type="Pfam" id="PF07730">
    <property type="entry name" value="HisKA_3"/>
    <property type="match status" value="1"/>
</dbReference>
<evidence type="ECO:0000256" key="5">
    <source>
        <dbReference type="ARBA" id="ARBA00022741"/>
    </source>
</evidence>
<dbReference type="Gene3D" id="1.20.5.1930">
    <property type="match status" value="1"/>
</dbReference>
<evidence type="ECO:0000256" key="3">
    <source>
        <dbReference type="ARBA" id="ARBA00022553"/>
    </source>
</evidence>
<dbReference type="PANTHER" id="PTHR24421:SF10">
    <property type="entry name" value="NITRATE_NITRITE SENSOR PROTEIN NARQ"/>
    <property type="match status" value="1"/>
</dbReference>
<evidence type="ECO:0000313" key="13">
    <source>
        <dbReference type="Proteomes" id="UP001152755"/>
    </source>
</evidence>
<dbReference type="InterPro" id="IPR036890">
    <property type="entry name" value="HATPase_C_sf"/>
</dbReference>
<keyword evidence="9" id="KW-0472">Membrane</keyword>
<organism evidence="12 13">
    <name type="scientific">Speluncibacter jeojiensis</name>
    <dbReference type="NCBI Taxonomy" id="2710754"/>
    <lineage>
        <taxon>Bacteria</taxon>
        <taxon>Bacillati</taxon>
        <taxon>Actinomycetota</taxon>
        <taxon>Actinomycetes</taxon>
        <taxon>Mycobacteriales</taxon>
        <taxon>Speluncibacteraceae</taxon>
        <taxon>Speluncibacter</taxon>
    </lineage>
</organism>
<evidence type="ECO:0000256" key="6">
    <source>
        <dbReference type="ARBA" id="ARBA00022777"/>
    </source>
</evidence>
<feature type="domain" description="Signal transduction histidine kinase subgroup 3 dimerisation and phosphoacceptor" evidence="11">
    <location>
        <begin position="198"/>
        <end position="265"/>
    </location>
</feature>
<proteinExistence type="predicted"/>
<evidence type="ECO:0000259" key="11">
    <source>
        <dbReference type="Pfam" id="PF07730"/>
    </source>
</evidence>
<dbReference type="InterPro" id="IPR003594">
    <property type="entry name" value="HATPase_dom"/>
</dbReference>
<protein>
    <recommendedName>
        <fullName evidence="2">histidine kinase</fullName>
        <ecNumber evidence="2">2.7.13.3</ecNumber>
    </recommendedName>
</protein>
<dbReference type="GO" id="GO:0046983">
    <property type="term" value="F:protein dimerization activity"/>
    <property type="evidence" value="ECO:0007669"/>
    <property type="project" value="InterPro"/>
</dbReference>
<dbReference type="Pfam" id="PF02518">
    <property type="entry name" value="HATPase_c"/>
    <property type="match status" value="1"/>
</dbReference>
<evidence type="ECO:0000256" key="4">
    <source>
        <dbReference type="ARBA" id="ARBA00022679"/>
    </source>
</evidence>
<feature type="transmembrane region" description="Helical" evidence="9">
    <location>
        <begin position="48"/>
        <end position="69"/>
    </location>
</feature>
<dbReference type="InterPro" id="IPR050482">
    <property type="entry name" value="Sensor_HK_TwoCompSys"/>
</dbReference>
<evidence type="ECO:0000256" key="8">
    <source>
        <dbReference type="ARBA" id="ARBA00023012"/>
    </source>
</evidence>
<comment type="caution">
    <text evidence="12">The sequence shown here is derived from an EMBL/GenBank/DDBJ whole genome shotgun (WGS) entry which is preliminary data.</text>
</comment>
<keyword evidence="3" id="KW-0597">Phosphoprotein</keyword>
<feature type="transmembrane region" description="Helical" evidence="9">
    <location>
        <begin position="122"/>
        <end position="142"/>
    </location>
</feature>
<dbReference type="EMBL" id="JANRHA010000005">
    <property type="protein sequence ID" value="MDG3014893.1"/>
    <property type="molecule type" value="Genomic_DNA"/>
</dbReference>